<comment type="caution">
    <text evidence="2">The sequence shown here is derived from an EMBL/GenBank/DDBJ whole genome shotgun (WGS) entry which is preliminary data.</text>
</comment>
<feature type="compositionally biased region" description="Basic and acidic residues" evidence="1">
    <location>
        <begin position="98"/>
        <end position="114"/>
    </location>
</feature>
<protein>
    <recommendedName>
        <fullName evidence="4">Methyltransferase domain-containing protein</fullName>
    </recommendedName>
</protein>
<reference evidence="3" key="1">
    <citation type="journal article" date="2019" name="Int. J. Syst. Evol. Microbiol.">
        <title>The Global Catalogue of Microorganisms (GCM) 10K type strain sequencing project: providing services to taxonomists for standard genome sequencing and annotation.</title>
        <authorList>
            <consortium name="The Broad Institute Genomics Platform"/>
            <consortium name="The Broad Institute Genome Sequencing Center for Infectious Disease"/>
            <person name="Wu L."/>
            <person name="Ma J."/>
        </authorList>
    </citation>
    <scope>NUCLEOTIDE SEQUENCE [LARGE SCALE GENOMIC DNA]</scope>
    <source>
        <strain evidence="3">CGMCC 4.7173</strain>
    </source>
</reference>
<feature type="compositionally biased region" description="Low complexity" evidence="1">
    <location>
        <begin position="74"/>
        <end position="86"/>
    </location>
</feature>
<dbReference type="EMBL" id="JBHSQQ010000271">
    <property type="protein sequence ID" value="MFC5945170.1"/>
    <property type="molecule type" value="Genomic_DNA"/>
</dbReference>
<name>A0ABW1HW60_9ACTN</name>
<gene>
    <name evidence="2" type="ORF">ACFPZ4_27320</name>
</gene>
<evidence type="ECO:0000313" key="2">
    <source>
        <dbReference type="EMBL" id="MFC5945170.1"/>
    </source>
</evidence>
<accession>A0ABW1HW60</accession>
<keyword evidence="3" id="KW-1185">Reference proteome</keyword>
<proteinExistence type="predicted"/>
<evidence type="ECO:0000313" key="3">
    <source>
        <dbReference type="Proteomes" id="UP001596207"/>
    </source>
</evidence>
<sequence length="114" mass="11543">MSGVSRPIFARRYGRATDVLDRLGVGAHRSRLAAGLRGRVVEVGAGNGRAFAHYPPTVVAVLAVEPEPLLRRAAPGAATAAPRPVTVGGGPGPGGAAHLDHGAAGHPADHRALR</sequence>
<dbReference type="Proteomes" id="UP001596207">
    <property type="component" value="Unassembled WGS sequence"/>
</dbReference>
<feature type="non-terminal residue" evidence="2">
    <location>
        <position position="114"/>
    </location>
</feature>
<evidence type="ECO:0000256" key="1">
    <source>
        <dbReference type="SAM" id="MobiDB-lite"/>
    </source>
</evidence>
<organism evidence="2 3">
    <name type="scientific">Micromonospora harpali</name>
    <dbReference type="NCBI Taxonomy" id="1490225"/>
    <lineage>
        <taxon>Bacteria</taxon>
        <taxon>Bacillati</taxon>
        <taxon>Actinomycetota</taxon>
        <taxon>Actinomycetes</taxon>
        <taxon>Micromonosporales</taxon>
        <taxon>Micromonosporaceae</taxon>
        <taxon>Micromonospora</taxon>
    </lineage>
</organism>
<feature type="region of interest" description="Disordered" evidence="1">
    <location>
        <begin position="74"/>
        <end position="114"/>
    </location>
</feature>
<evidence type="ECO:0008006" key="4">
    <source>
        <dbReference type="Google" id="ProtNLM"/>
    </source>
</evidence>